<feature type="region of interest" description="Disordered" evidence="1">
    <location>
        <begin position="1"/>
        <end position="34"/>
    </location>
</feature>
<reference evidence="3" key="2">
    <citation type="submission" date="2025-08" db="UniProtKB">
        <authorList>
            <consortium name="Ensembl"/>
        </authorList>
    </citation>
    <scope>IDENTIFICATION</scope>
</reference>
<dbReference type="InterPro" id="IPR032016">
    <property type="entry name" value="MKRN2OS-like"/>
</dbReference>
<dbReference type="PANTHER" id="PTHR33963:SF2">
    <property type="entry name" value="MKRN2 OPPOSITE STRAND PROTEIN"/>
    <property type="match status" value="1"/>
</dbReference>
<feature type="compositionally biased region" description="Basic and acidic residues" evidence="1">
    <location>
        <begin position="1"/>
        <end position="22"/>
    </location>
</feature>
<dbReference type="PANTHER" id="PTHR33963">
    <property type="entry name" value="MKRN2 OPPOSITE STRAND PROTEIN"/>
    <property type="match status" value="1"/>
</dbReference>
<evidence type="ECO:0000313" key="3">
    <source>
        <dbReference type="Ensembl" id="ENSCPVP00000000298.2"/>
    </source>
</evidence>
<dbReference type="InterPro" id="IPR053921">
    <property type="entry name" value="MKRN2OS-like_C"/>
</dbReference>
<protein>
    <recommendedName>
        <fullName evidence="2">MKRN2 opposite strand protein-like C-terminal domain-containing protein</fullName>
    </recommendedName>
</protein>
<feature type="domain" description="MKRN2 opposite strand protein-like C-terminal" evidence="2">
    <location>
        <begin position="62"/>
        <end position="132"/>
    </location>
</feature>
<name>A0A8C3M2U5_GEOPR</name>
<organism evidence="3 4">
    <name type="scientific">Geospiza parvula</name>
    <name type="common">Small tree-finch</name>
    <name type="synonym">Camarhynchus parvulus</name>
    <dbReference type="NCBI Taxonomy" id="87175"/>
    <lineage>
        <taxon>Eukaryota</taxon>
        <taxon>Metazoa</taxon>
        <taxon>Chordata</taxon>
        <taxon>Craniata</taxon>
        <taxon>Vertebrata</taxon>
        <taxon>Euteleostomi</taxon>
        <taxon>Archelosauria</taxon>
        <taxon>Archosauria</taxon>
        <taxon>Dinosauria</taxon>
        <taxon>Saurischia</taxon>
        <taxon>Theropoda</taxon>
        <taxon>Coelurosauria</taxon>
        <taxon>Aves</taxon>
        <taxon>Neognathae</taxon>
        <taxon>Neoaves</taxon>
        <taxon>Telluraves</taxon>
        <taxon>Australaves</taxon>
        <taxon>Passeriformes</taxon>
        <taxon>Thraupidae</taxon>
        <taxon>Camarhynchus</taxon>
    </lineage>
</organism>
<accession>A0A8C3M2U5</accession>
<evidence type="ECO:0000256" key="1">
    <source>
        <dbReference type="SAM" id="MobiDB-lite"/>
    </source>
</evidence>
<evidence type="ECO:0000259" key="2">
    <source>
        <dbReference type="Pfam" id="PF16044"/>
    </source>
</evidence>
<reference evidence="3" key="1">
    <citation type="submission" date="2020-02" db="EMBL/GenBank/DDBJ databases">
        <authorList>
            <person name="Enbody D E."/>
            <person name="Pettersson E M."/>
        </authorList>
    </citation>
    <scope>NUCLEOTIDE SEQUENCE [LARGE SCALE GENOMIC DNA]</scope>
</reference>
<dbReference type="AlphaFoldDB" id="A0A8C3M2U5"/>
<proteinExistence type="predicted"/>
<reference evidence="3" key="3">
    <citation type="submission" date="2025-09" db="UniProtKB">
        <authorList>
            <consortium name="Ensembl"/>
        </authorList>
    </citation>
    <scope>IDENTIFICATION</scope>
</reference>
<evidence type="ECO:0000313" key="4">
    <source>
        <dbReference type="Proteomes" id="UP000694382"/>
    </source>
</evidence>
<sequence>EGGRKGKTKGREGKGREGKGSERAGQGSPPREGCHPCGYQAALPGGAGARCPSEPLCSSRSGYDGHSDLHVGISSSQGVVYNYDQEGVHRDGRGWEQCISIPLVQPDMWELLQHWDNLLEEFSLEEAWLPHRCVLTAGVSLGWGLGSLRTPVLAAQPGLAAQNVLNFSCWNIKALKQEVEGILH</sequence>
<dbReference type="Ensembl" id="ENSCPVT00000000302.2">
    <property type="protein sequence ID" value="ENSCPVP00000000298.2"/>
    <property type="gene ID" value="ENSCPVG00000000217.2"/>
</dbReference>
<dbReference type="Pfam" id="PF16044">
    <property type="entry name" value="DUF4796_C"/>
    <property type="match status" value="1"/>
</dbReference>
<dbReference type="Proteomes" id="UP000694382">
    <property type="component" value="Chromosome 12"/>
</dbReference>
<accession>A0A8U8ALV7</accession>
<keyword evidence="4" id="KW-1185">Reference proteome</keyword>